<dbReference type="SUPFAM" id="SSF141868">
    <property type="entry name" value="EAL domain-like"/>
    <property type="match status" value="1"/>
</dbReference>
<dbReference type="CDD" id="cd01948">
    <property type="entry name" value="EAL"/>
    <property type="match status" value="1"/>
</dbReference>
<gene>
    <name evidence="1" type="ORF">DXH47_10615</name>
</gene>
<protein>
    <submittedName>
        <fullName evidence="1">EAL domain-containing protein</fullName>
    </submittedName>
</protein>
<keyword evidence="2" id="KW-1185">Reference proteome</keyword>
<proteinExistence type="predicted"/>
<organism evidence="1 2">
    <name type="scientific">Levilactobacillus suantsaii</name>
    <dbReference type="NCBI Taxonomy" id="2292255"/>
    <lineage>
        <taxon>Bacteria</taxon>
        <taxon>Bacillati</taxon>
        <taxon>Bacillota</taxon>
        <taxon>Bacilli</taxon>
        <taxon>Lactobacillales</taxon>
        <taxon>Lactobacillaceae</taxon>
        <taxon>Levilactobacillus</taxon>
    </lineage>
</organism>
<dbReference type="AlphaFoldDB" id="A0A4Q0VGM1"/>
<dbReference type="Gene3D" id="3.20.20.450">
    <property type="entry name" value="EAL domain"/>
    <property type="match status" value="1"/>
</dbReference>
<dbReference type="GO" id="GO:0071111">
    <property type="term" value="F:cyclic-guanylate-specific phosphodiesterase activity"/>
    <property type="evidence" value="ECO:0007669"/>
    <property type="project" value="InterPro"/>
</dbReference>
<dbReference type="InterPro" id="IPR035919">
    <property type="entry name" value="EAL_sf"/>
</dbReference>
<dbReference type="SMART" id="SM00052">
    <property type="entry name" value="EAL"/>
    <property type="match status" value="1"/>
</dbReference>
<reference evidence="1 2" key="1">
    <citation type="submission" date="2018-08" db="EMBL/GenBank/DDBJ databases">
        <title>Lactobacillus suantsai sp. nov., isolated from traditional fermented suan-tsai in Taiwan.</title>
        <authorList>
            <person name="Huang C.-H."/>
        </authorList>
    </citation>
    <scope>NUCLEOTIDE SEQUENCE [LARGE SCALE GENOMIC DNA]</scope>
    <source>
        <strain evidence="1 2">BCRC 12945</strain>
    </source>
</reference>
<dbReference type="InterPro" id="IPR050706">
    <property type="entry name" value="Cyclic-di-GMP_PDE-like"/>
</dbReference>
<comment type="caution">
    <text evidence="1">The sequence shown here is derived from an EMBL/GenBank/DDBJ whole genome shotgun (WGS) entry which is preliminary data.</text>
</comment>
<dbReference type="InterPro" id="IPR001633">
    <property type="entry name" value="EAL_dom"/>
</dbReference>
<name>A0A4Q0VGM1_9LACO</name>
<dbReference type="RefSeq" id="WP_129033276.1">
    <property type="nucleotide sequence ID" value="NZ_CP059603.1"/>
</dbReference>
<dbReference type="PANTHER" id="PTHR33121:SF70">
    <property type="entry name" value="SIGNALING PROTEIN YKOW"/>
    <property type="match status" value="1"/>
</dbReference>
<evidence type="ECO:0000313" key="2">
    <source>
        <dbReference type="Proteomes" id="UP000290602"/>
    </source>
</evidence>
<dbReference type="Proteomes" id="UP000290602">
    <property type="component" value="Unassembled WGS sequence"/>
</dbReference>
<dbReference type="EMBL" id="QXIL01000030">
    <property type="protein sequence ID" value="RXI76529.1"/>
    <property type="molecule type" value="Genomic_DNA"/>
</dbReference>
<evidence type="ECO:0000313" key="1">
    <source>
        <dbReference type="EMBL" id="RXI76529.1"/>
    </source>
</evidence>
<sequence>MYRFFAQPQVDQARHRIFGYEVLLRQQKRHVWVLPASFTAISVPDQARLLQQTATALNVATTNQRLAFNLNRQQFQDPQTLTTIVKLKHQLGTVPLVIEHTEAPKLSELIPFSATLHRADIQLGLDDVGTGVNTYHNVKSLLPCVDEIKFAMQNFRAQHKPAAIQPELTFWTKVAREHHLEIILEGIETGQDQALAHHYGITLHQGYLYGKPALVTA</sequence>
<accession>A0A4Q0VGM1</accession>
<dbReference type="PROSITE" id="PS50883">
    <property type="entry name" value="EAL"/>
    <property type="match status" value="1"/>
</dbReference>
<dbReference type="Pfam" id="PF00563">
    <property type="entry name" value="EAL"/>
    <property type="match status" value="1"/>
</dbReference>
<dbReference type="PANTHER" id="PTHR33121">
    <property type="entry name" value="CYCLIC DI-GMP PHOSPHODIESTERASE PDEF"/>
    <property type="match status" value="1"/>
</dbReference>
<dbReference type="OrthoDB" id="8731447at2"/>